<evidence type="ECO:0000313" key="2">
    <source>
        <dbReference type="Proteomes" id="UP000306677"/>
    </source>
</evidence>
<dbReference type="Proteomes" id="UP000306677">
    <property type="component" value="Segment"/>
</dbReference>
<proteinExistence type="predicted"/>
<sequence length="64" mass="7533">MTFTKEQFSEFFRLVQMSGSCNQMDRINSRLDMPKFIKEHGRDKCNEMWRLIESGVTPSTLEIG</sequence>
<keyword evidence="2" id="KW-1185">Reference proteome</keyword>
<dbReference type="EMBL" id="MK778457">
    <property type="protein sequence ID" value="QCW18488.1"/>
    <property type="molecule type" value="Genomic_DNA"/>
</dbReference>
<evidence type="ECO:0000313" key="1">
    <source>
        <dbReference type="EMBL" id="QCW18488.1"/>
    </source>
</evidence>
<gene>
    <name evidence="1" type="ORF">vBEcoSW011D_41</name>
</gene>
<name>A0A4Y5NVR9_9CAUD</name>
<organism evidence="1 2">
    <name type="scientific">Escherichia phage vB_EcoS_W011D</name>
    <dbReference type="NCBI Taxonomy" id="2575323"/>
    <lineage>
        <taxon>Viruses</taxon>
        <taxon>Duplodnaviria</taxon>
        <taxon>Heunggongvirae</taxon>
        <taxon>Uroviricota</taxon>
        <taxon>Caudoviricetes</taxon>
        <taxon>Drexlerviridae</taxon>
        <taxon>Tempevirinae</taxon>
        <taxon>Changchunvirus</taxon>
        <taxon>Changchunvirus W011D</taxon>
    </lineage>
</organism>
<accession>A0A4Y5NVR9</accession>
<reference evidence="1 2" key="1">
    <citation type="submission" date="2019-04" db="EMBL/GenBank/DDBJ databases">
        <authorList>
            <person name="Wang X."/>
        </authorList>
    </citation>
    <scope>NUCLEOTIDE SEQUENCE [LARGE SCALE GENOMIC DNA]</scope>
</reference>
<protein>
    <submittedName>
        <fullName evidence="1">Uncharacterized protein</fullName>
    </submittedName>
</protein>